<reference evidence="1" key="1">
    <citation type="journal article" date="2019" name="MBio">
        <title>Virus Genomes from Deep Sea Sediments Expand the Ocean Megavirome and Support Independent Origins of Viral Gigantism.</title>
        <authorList>
            <person name="Backstrom D."/>
            <person name="Yutin N."/>
            <person name="Jorgensen S.L."/>
            <person name="Dharamshi J."/>
            <person name="Homa F."/>
            <person name="Zaremba-Niedwiedzka K."/>
            <person name="Spang A."/>
            <person name="Wolf Y.I."/>
            <person name="Koonin E.V."/>
            <person name="Ettema T.J."/>
        </authorList>
    </citation>
    <scope>NUCLEOTIDE SEQUENCE</scope>
</reference>
<dbReference type="EMBL" id="MK500581">
    <property type="protein sequence ID" value="QBK92736.1"/>
    <property type="molecule type" value="Genomic_DNA"/>
</dbReference>
<name>A0A481ZAS9_9VIRU</name>
<gene>
    <name evidence="1" type="ORF">LCPAC401_03740</name>
</gene>
<organism evidence="1">
    <name type="scientific">Pithovirus LCPAC401</name>
    <dbReference type="NCBI Taxonomy" id="2506595"/>
    <lineage>
        <taxon>Viruses</taxon>
        <taxon>Pithoviruses</taxon>
    </lineage>
</organism>
<protein>
    <submittedName>
        <fullName evidence="1">Uncharacterized protein</fullName>
    </submittedName>
</protein>
<proteinExistence type="predicted"/>
<accession>A0A481ZAS9</accession>
<sequence length="63" mass="7572">MLWNNKEEKSYKNRPKSGREFCHLLDDEATYEYGKRRIPILSKCGNDEKLINAINKYPLHMDR</sequence>
<evidence type="ECO:0000313" key="1">
    <source>
        <dbReference type="EMBL" id="QBK92736.1"/>
    </source>
</evidence>